<evidence type="ECO:0000256" key="16">
    <source>
        <dbReference type="ARBA" id="ARBA00047279"/>
    </source>
</evidence>
<dbReference type="GO" id="GO:0006869">
    <property type="term" value="P:lipid transport"/>
    <property type="evidence" value="ECO:0007669"/>
    <property type="project" value="UniProtKB-KW"/>
</dbReference>
<dbReference type="InterPro" id="IPR050173">
    <property type="entry name" value="ABC_transporter_C-like"/>
</dbReference>
<evidence type="ECO:0000256" key="14">
    <source>
        <dbReference type="ARBA" id="ARBA00024220"/>
    </source>
</evidence>
<dbReference type="Proteomes" id="UP000319801">
    <property type="component" value="Unassembled WGS sequence"/>
</dbReference>
<dbReference type="GO" id="GO:0016323">
    <property type="term" value="C:basolateral plasma membrane"/>
    <property type="evidence" value="ECO:0007669"/>
    <property type="project" value="UniProtKB-SubCell"/>
</dbReference>
<dbReference type="OrthoDB" id="6500128at2759"/>
<comment type="catalytic activity">
    <reaction evidence="21">
        <text>tauroursodeoxycholate(in) + glutathione(in) + ATP + H2O = tauroursodeoxycholate(out) + glutathione(out) + ADP + phosphate + H(+)</text>
        <dbReference type="Rhea" id="RHEA:66420"/>
        <dbReference type="ChEBI" id="CHEBI:15377"/>
        <dbReference type="ChEBI" id="CHEBI:15378"/>
        <dbReference type="ChEBI" id="CHEBI:30616"/>
        <dbReference type="ChEBI" id="CHEBI:43474"/>
        <dbReference type="ChEBI" id="CHEBI:57925"/>
        <dbReference type="ChEBI" id="CHEBI:132028"/>
        <dbReference type="ChEBI" id="CHEBI:456216"/>
    </reaction>
    <physiologicalReaction direction="left-to-right" evidence="21">
        <dbReference type="Rhea" id="RHEA:66421"/>
    </physiologicalReaction>
</comment>
<evidence type="ECO:0000256" key="18">
    <source>
        <dbReference type="ARBA" id="ARBA00047576"/>
    </source>
</evidence>
<evidence type="ECO:0000256" key="23">
    <source>
        <dbReference type="ARBA" id="ARBA00050718"/>
    </source>
</evidence>
<comment type="catalytic activity">
    <reaction evidence="23">
        <text>prostaglandin E1(in) + ATP + H2O = prostaglandin E1(out) + ADP + phosphate + H(+)</text>
        <dbReference type="Rhea" id="RHEA:66392"/>
        <dbReference type="ChEBI" id="CHEBI:15377"/>
        <dbReference type="ChEBI" id="CHEBI:15378"/>
        <dbReference type="ChEBI" id="CHEBI:30616"/>
        <dbReference type="ChEBI" id="CHEBI:43474"/>
        <dbReference type="ChEBI" id="CHEBI:57397"/>
        <dbReference type="ChEBI" id="CHEBI:456216"/>
    </reaction>
    <physiologicalReaction direction="left-to-right" evidence="23">
        <dbReference type="Rhea" id="RHEA:66393"/>
    </physiologicalReaction>
</comment>
<comment type="catalytic activity">
    <reaction evidence="19">
        <text>an S-substituted glutathione(in) + ATP + H2O = an S-substituted glutathione(out) + ADP + phosphate + H(+)</text>
        <dbReference type="Rhea" id="RHEA:19121"/>
        <dbReference type="ChEBI" id="CHEBI:15377"/>
        <dbReference type="ChEBI" id="CHEBI:15378"/>
        <dbReference type="ChEBI" id="CHEBI:30616"/>
        <dbReference type="ChEBI" id="CHEBI:43474"/>
        <dbReference type="ChEBI" id="CHEBI:90779"/>
        <dbReference type="ChEBI" id="CHEBI:456216"/>
        <dbReference type="EC" id="7.6.2.3"/>
    </reaction>
    <physiologicalReaction direction="left-to-right" evidence="19">
        <dbReference type="Rhea" id="RHEA:19122"/>
    </physiologicalReaction>
</comment>
<dbReference type="PROSITE" id="PS50929">
    <property type="entry name" value="ABC_TM1F"/>
    <property type="match status" value="2"/>
</dbReference>
<evidence type="ECO:0000256" key="12">
    <source>
        <dbReference type="ARBA" id="ARBA00023055"/>
    </source>
</evidence>
<dbReference type="SUPFAM" id="SSF52540">
    <property type="entry name" value="P-loop containing nucleoside triphosphate hydrolases"/>
    <property type="match status" value="2"/>
</dbReference>
<evidence type="ECO:0000256" key="10">
    <source>
        <dbReference type="ARBA" id="ARBA00022967"/>
    </source>
</evidence>
<reference evidence="40 41" key="1">
    <citation type="journal article" date="2019" name="Genome Biol. Evol.">
        <title>Whole-Genome Sequencing of the Giant Devil Catfish, Bagarius yarrelli.</title>
        <authorList>
            <person name="Jiang W."/>
            <person name="Lv Y."/>
            <person name="Cheng L."/>
            <person name="Yang K."/>
            <person name="Chao B."/>
            <person name="Wang X."/>
            <person name="Li Y."/>
            <person name="Pan X."/>
            <person name="You X."/>
            <person name="Zhang Y."/>
            <person name="Yang J."/>
            <person name="Li J."/>
            <person name="Zhang X."/>
            <person name="Liu S."/>
            <person name="Sun C."/>
            <person name="Yang J."/>
            <person name="Shi Q."/>
        </authorList>
    </citation>
    <scope>NUCLEOTIDE SEQUENCE [LARGE SCALE GENOMIC DNA]</scope>
    <source>
        <strain evidence="40">JWS20170419001</strain>
        <tissue evidence="40">Muscle</tissue>
    </source>
</reference>
<sequence length="1289" mass="144839">MTAADFIGTNCLPAEGPSDFDNHFLVNVWTEKRTHPSCQSSLEAPPVWGTSSLKKYKLVTLTIWLNPLFRVGYRRRLEEDDMYKILPSDGSQRLGEELQCYWDREVKIATKELRTPKLTKAIIKCYWKSYTILGIFTLIEETIKVVQPVFLGKLIKYFENYDPNNSDALYEAYGYAAGVSISTVFLALMHHLYFFHVLRAGMRIRIAMCHMIYKKALRLNSVAMGQTTTGQTVNLLSNDVQKFDEVTIFLHFLWVGPLQAAAIVGLLWQEIGPSCLAGMAVLVFLLPLQSMFGKLFSKFRNKTAVLTDSRIRTMNEVVTGIRIIKMKEISKIMSSSYLRGLNMASFFAASKIIEFVTFTVYVLAGNPITASRVFMAVSLYSAVRLNITLFFPSAIEKASEASISIRRIKKFLLLDELVKHNVAVPQESNKEVSVEVQDLICYWEKSLDVPTLQNISFSVKMGQLLTVIGPVGSGKSSLLNTILGELPQDKGVVKVTGNLTYASQQPWVYPGTIRSNILFGKELDPQRYEKVLKACALKKDMEVLPEGDLTVIGDRGATLSGGQKARVNLASCICGILKKKPRILVTHQLQYLKAADHILVLKEGHIVARGTYTELLHSGVDFTSLLKKDEEEEQTGESGSIESSRNRTLSQNSVRSGTSSVVSNKDEADQLSAEPVLNMSTESRSEGTIGIRMYLKYLTAGVNIMMLLFIVLLNLLAQTSYILQDWWLAYWATEQEKMDVLKQNLTSIQSNNISINLNITQQLSIDFYLSIYSGLTVSTLLFGFTRSLIMFNALVRSAQMLHKRMFNCILRTPVHFFDINPIGVIAVASSVIPWILIPVLPLLLVFLFLRRYFLQTSRDVKRLEGITRSPVFSHLSSSLQGLSTIRAFKAEERFQQTFDSYQDLHSESCFLFLTTSRWFALRLDGMCSIFVTITAFGCLFLRNSLEAGDVGLALSYAVTLIGMFQWGVRQSAEVENLMTSVERVIEYTELENEAPWETQKPPPGWPSKGLITFDQVSFSYNSNGPPVLKNLTAVFRPKEKVGIVGRTGAGKSTLISALFRLAEPQGKIYVDGVLITNIGLHDLRRKISIIPQDPVLFTGTMRKNLDPFQEHSDKDLWNALEEVQMKYVVEDLPSKLETVLAESGSNFSVGQRQLVCLARAILRRNRILIIDEATANVDPRTDDLIQKTIRERFQECTVLTIAHRLNTIIDSDRILVLAGGRIHEYDEPYVLLQNPDGLFYKMVQQTGKAEAASLTQLAKWAHTNCRQLKMANGLTSSKEANLVIFETAL</sequence>
<comment type="catalytic activity">
    <reaction evidence="20">
        <text>urate(in) + ATP + H2O = urate(out) + ADP + phosphate + H(+)</text>
        <dbReference type="Rhea" id="RHEA:16461"/>
        <dbReference type="ChEBI" id="CHEBI:15377"/>
        <dbReference type="ChEBI" id="CHEBI:15378"/>
        <dbReference type="ChEBI" id="CHEBI:17775"/>
        <dbReference type="ChEBI" id="CHEBI:30616"/>
        <dbReference type="ChEBI" id="CHEBI:43474"/>
        <dbReference type="ChEBI" id="CHEBI:456216"/>
    </reaction>
    <physiologicalReaction direction="left-to-right" evidence="20">
        <dbReference type="Rhea" id="RHEA:16462"/>
    </physiologicalReaction>
</comment>
<comment type="catalytic activity">
    <reaction evidence="22">
        <text>glycoursodeoxycholate(in) + glutathione(in) + ATP + H2O = glycoursodeoxycholate(out) + glutathione(out) + ADP + phosphate + H(+)</text>
        <dbReference type="Rhea" id="RHEA:66416"/>
        <dbReference type="ChEBI" id="CHEBI:15377"/>
        <dbReference type="ChEBI" id="CHEBI:15378"/>
        <dbReference type="ChEBI" id="CHEBI:30616"/>
        <dbReference type="ChEBI" id="CHEBI:43474"/>
        <dbReference type="ChEBI" id="CHEBI:57925"/>
        <dbReference type="ChEBI" id="CHEBI:132030"/>
        <dbReference type="ChEBI" id="CHEBI:456216"/>
    </reaction>
    <physiologicalReaction direction="left-to-right" evidence="22">
        <dbReference type="Rhea" id="RHEA:66417"/>
    </physiologicalReaction>
</comment>
<accession>A0A556TT69</accession>
<evidence type="ECO:0000256" key="15">
    <source>
        <dbReference type="ARBA" id="ARBA00034018"/>
    </source>
</evidence>
<dbReference type="CDD" id="cd03250">
    <property type="entry name" value="ABCC_MRP_domain1"/>
    <property type="match status" value="1"/>
</dbReference>
<keyword evidence="7 37" id="KW-0812">Transmembrane</keyword>
<comment type="catalytic activity">
    <reaction evidence="25">
        <text>leukotriene B4(in) + ATP + H2O = leukotriene B4(out) + ADP + phosphate + H(+)</text>
        <dbReference type="Rhea" id="RHEA:66424"/>
        <dbReference type="ChEBI" id="CHEBI:15377"/>
        <dbReference type="ChEBI" id="CHEBI:15378"/>
        <dbReference type="ChEBI" id="CHEBI:30616"/>
        <dbReference type="ChEBI" id="CHEBI:43474"/>
        <dbReference type="ChEBI" id="CHEBI:57461"/>
        <dbReference type="ChEBI" id="CHEBI:456216"/>
    </reaction>
</comment>
<feature type="transmembrane region" description="Helical" evidence="37">
    <location>
        <begin position="248"/>
        <end position="268"/>
    </location>
</feature>
<dbReference type="InterPro" id="IPR011527">
    <property type="entry name" value="ABC1_TM_dom"/>
</dbReference>
<dbReference type="PANTHER" id="PTHR24223">
    <property type="entry name" value="ATP-BINDING CASSETTE SUB-FAMILY C"/>
    <property type="match status" value="1"/>
</dbReference>
<dbReference type="Pfam" id="PF00005">
    <property type="entry name" value="ABC_tran"/>
    <property type="match status" value="2"/>
</dbReference>
<evidence type="ECO:0000256" key="13">
    <source>
        <dbReference type="ARBA" id="ARBA00023136"/>
    </source>
</evidence>
<evidence type="ECO:0000256" key="30">
    <source>
        <dbReference type="ARBA" id="ARBA00051844"/>
    </source>
</evidence>
<dbReference type="CDD" id="cd18593">
    <property type="entry name" value="ABC_6TM_MRP4_D1_like"/>
    <property type="match status" value="1"/>
</dbReference>
<evidence type="ECO:0000256" key="22">
    <source>
        <dbReference type="ARBA" id="ARBA00050626"/>
    </source>
</evidence>
<dbReference type="EC" id="7.6.2.3" evidence="14"/>
<dbReference type="GO" id="GO:0016887">
    <property type="term" value="F:ATP hydrolysis activity"/>
    <property type="evidence" value="ECO:0007669"/>
    <property type="project" value="InterPro"/>
</dbReference>
<evidence type="ECO:0000256" key="19">
    <source>
        <dbReference type="ARBA" id="ARBA00048007"/>
    </source>
</evidence>
<evidence type="ECO:0000256" key="3">
    <source>
        <dbReference type="ARBA" id="ARBA00004554"/>
    </source>
</evidence>
<comment type="subunit">
    <text evidence="34">Interacts (via PDZ-binding motif) with SNX27 (via PDZ domain); this interaction accelerates MRP4 internalization.</text>
</comment>
<evidence type="ECO:0000256" key="6">
    <source>
        <dbReference type="ARBA" id="ARBA00022475"/>
    </source>
</evidence>
<comment type="cofactor">
    <cofactor evidence="1">
        <name>Mg(2+)</name>
        <dbReference type="ChEBI" id="CHEBI:18420"/>
    </cofactor>
</comment>
<feature type="domain" description="ABC transporter" evidence="38">
    <location>
        <begin position="1011"/>
        <end position="1244"/>
    </location>
</feature>
<comment type="catalytic activity">
    <reaction evidence="18">
        <text>17beta-estradiol 17-O-(beta-D-glucuronate)(in) + ATP + H2O = 17beta-estradiol 17-O-(beta-D-glucuronate)(out) + ADP + phosphate + H(+)</text>
        <dbReference type="Rhea" id="RHEA:60128"/>
        <dbReference type="ChEBI" id="CHEBI:15377"/>
        <dbReference type="ChEBI" id="CHEBI:15378"/>
        <dbReference type="ChEBI" id="CHEBI:30616"/>
        <dbReference type="ChEBI" id="CHEBI:43474"/>
        <dbReference type="ChEBI" id="CHEBI:82961"/>
        <dbReference type="ChEBI" id="CHEBI:456216"/>
    </reaction>
    <physiologicalReaction direction="left-to-right" evidence="18">
        <dbReference type="Rhea" id="RHEA:60129"/>
    </physiologicalReaction>
</comment>
<evidence type="ECO:0000256" key="35">
    <source>
        <dbReference type="ARBA" id="ARBA00082792"/>
    </source>
</evidence>
<feature type="region of interest" description="Disordered" evidence="36">
    <location>
        <begin position="627"/>
        <end position="677"/>
    </location>
</feature>
<dbReference type="InterPro" id="IPR017871">
    <property type="entry name" value="ABC_transporter-like_CS"/>
</dbReference>
<evidence type="ECO:0000256" key="27">
    <source>
        <dbReference type="ARBA" id="ARBA00051304"/>
    </source>
</evidence>
<feature type="transmembrane region" description="Helical" evidence="37">
    <location>
        <begin position="816"/>
        <end position="849"/>
    </location>
</feature>
<evidence type="ECO:0000256" key="1">
    <source>
        <dbReference type="ARBA" id="ARBA00001946"/>
    </source>
</evidence>
<comment type="catalytic activity">
    <reaction evidence="24">
        <text>cholate(in) + glutathione(in) + ATP + H2O = cholate(out) + glutathione(out) + ADP + phosphate + H(+)</text>
        <dbReference type="Rhea" id="RHEA:66396"/>
        <dbReference type="ChEBI" id="CHEBI:15377"/>
        <dbReference type="ChEBI" id="CHEBI:15378"/>
        <dbReference type="ChEBI" id="CHEBI:29747"/>
        <dbReference type="ChEBI" id="CHEBI:30616"/>
        <dbReference type="ChEBI" id="CHEBI:43474"/>
        <dbReference type="ChEBI" id="CHEBI:57925"/>
        <dbReference type="ChEBI" id="CHEBI:456216"/>
    </reaction>
    <physiologicalReaction direction="left-to-right" evidence="24">
        <dbReference type="Rhea" id="RHEA:66397"/>
    </physiologicalReaction>
</comment>
<dbReference type="GO" id="GO:0016324">
    <property type="term" value="C:apical plasma membrane"/>
    <property type="evidence" value="ECO:0007669"/>
    <property type="project" value="UniProtKB-SubCell"/>
</dbReference>
<keyword evidence="9" id="KW-0067">ATP-binding</keyword>
<organism evidence="40 41">
    <name type="scientific">Bagarius yarrelli</name>
    <name type="common">Goonch</name>
    <name type="synonym">Bagrus yarrelli</name>
    <dbReference type="NCBI Taxonomy" id="175774"/>
    <lineage>
        <taxon>Eukaryota</taxon>
        <taxon>Metazoa</taxon>
        <taxon>Chordata</taxon>
        <taxon>Craniata</taxon>
        <taxon>Vertebrata</taxon>
        <taxon>Euteleostomi</taxon>
        <taxon>Actinopterygii</taxon>
        <taxon>Neopterygii</taxon>
        <taxon>Teleostei</taxon>
        <taxon>Ostariophysi</taxon>
        <taxon>Siluriformes</taxon>
        <taxon>Sisoridae</taxon>
        <taxon>Sisorinae</taxon>
        <taxon>Bagarius</taxon>
    </lineage>
</organism>
<keyword evidence="13 37" id="KW-0472">Membrane</keyword>
<evidence type="ECO:0000256" key="4">
    <source>
        <dbReference type="ARBA" id="ARBA00012191"/>
    </source>
</evidence>
<keyword evidence="11 37" id="KW-1133">Transmembrane helix</keyword>
<evidence type="ECO:0000256" key="37">
    <source>
        <dbReference type="SAM" id="Phobius"/>
    </source>
</evidence>
<comment type="catalytic activity">
    <reaction evidence="17">
        <text>leukotriene C4(in) + ATP + H2O = leukotriene C4(out) + ADP + phosphate + H(+)</text>
        <dbReference type="Rhea" id="RHEA:38963"/>
        <dbReference type="ChEBI" id="CHEBI:15377"/>
        <dbReference type="ChEBI" id="CHEBI:15378"/>
        <dbReference type="ChEBI" id="CHEBI:30616"/>
        <dbReference type="ChEBI" id="CHEBI:43474"/>
        <dbReference type="ChEBI" id="CHEBI:57973"/>
        <dbReference type="ChEBI" id="CHEBI:456216"/>
    </reaction>
    <physiologicalReaction direction="left-to-right" evidence="17">
        <dbReference type="Rhea" id="RHEA:38964"/>
    </physiologicalReaction>
</comment>
<feature type="domain" description="ABC transmembrane type-1" evidence="39">
    <location>
        <begin position="708"/>
        <end position="976"/>
    </location>
</feature>
<protein>
    <recommendedName>
        <fullName evidence="35">Multidrug resistance-associated protein 4</fullName>
        <ecNumber evidence="4">7.6.2.2</ecNumber>
        <ecNumber evidence="14">7.6.2.3</ecNumber>
    </recommendedName>
</protein>
<evidence type="ECO:0000256" key="8">
    <source>
        <dbReference type="ARBA" id="ARBA00022741"/>
    </source>
</evidence>
<keyword evidence="5" id="KW-0813">Transport</keyword>
<dbReference type="InterPro" id="IPR027417">
    <property type="entry name" value="P-loop_NTPase"/>
</dbReference>
<proteinExistence type="predicted"/>
<evidence type="ECO:0000313" key="40">
    <source>
        <dbReference type="EMBL" id="TSK62529.1"/>
    </source>
</evidence>
<comment type="catalytic activity">
    <reaction evidence="33">
        <text>3',5'-cyclic GMP(in) + ATP + H2O = 3',5'-cyclic GMP(out) + ADP + phosphate + H(+)</text>
        <dbReference type="Rhea" id="RHEA:66188"/>
        <dbReference type="ChEBI" id="CHEBI:15377"/>
        <dbReference type="ChEBI" id="CHEBI:15378"/>
        <dbReference type="ChEBI" id="CHEBI:30616"/>
        <dbReference type="ChEBI" id="CHEBI:43474"/>
        <dbReference type="ChEBI" id="CHEBI:57746"/>
        <dbReference type="ChEBI" id="CHEBI:456216"/>
    </reaction>
    <physiologicalReaction direction="left-to-right" evidence="33">
        <dbReference type="Rhea" id="RHEA:66189"/>
    </physiologicalReaction>
</comment>
<comment type="catalytic activity">
    <reaction evidence="27">
        <text>taurochenodeoxycholate(in) + glutathione(in) + ATP + H2O = taurochenodeoxycholate(out) + glutathione(out) + ADP + phosphate + H(+)</text>
        <dbReference type="Rhea" id="RHEA:66412"/>
        <dbReference type="ChEBI" id="CHEBI:9407"/>
        <dbReference type="ChEBI" id="CHEBI:15377"/>
        <dbReference type="ChEBI" id="CHEBI:15378"/>
        <dbReference type="ChEBI" id="CHEBI:30616"/>
        <dbReference type="ChEBI" id="CHEBI:43474"/>
        <dbReference type="ChEBI" id="CHEBI:57925"/>
        <dbReference type="ChEBI" id="CHEBI:456216"/>
    </reaction>
    <physiologicalReaction direction="left-to-right" evidence="27">
        <dbReference type="Rhea" id="RHEA:66413"/>
    </physiologicalReaction>
</comment>
<keyword evidence="6" id="KW-1003">Cell membrane</keyword>
<evidence type="ECO:0000256" key="24">
    <source>
        <dbReference type="ARBA" id="ARBA00051057"/>
    </source>
</evidence>
<dbReference type="InterPro" id="IPR030240">
    <property type="entry name" value="ABCC4_TMD1"/>
</dbReference>
<evidence type="ECO:0000256" key="5">
    <source>
        <dbReference type="ARBA" id="ARBA00022448"/>
    </source>
</evidence>
<dbReference type="PROSITE" id="PS50893">
    <property type="entry name" value="ABC_TRANSPORTER_2"/>
    <property type="match status" value="2"/>
</dbReference>
<evidence type="ECO:0000256" key="21">
    <source>
        <dbReference type="ARBA" id="ARBA00050117"/>
    </source>
</evidence>
<feature type="transmembrane region" description="Helical" evidence="37">
    <location>
        <begin position="274"/>
        <end position="292"/>
    </location>
</feature>
<keyword evidence="41" id="KW-1185">Reference proteome</keyword>
<dbReference type="FunFam" id="1.20.1560.10:FF:000027">
    <property type="entry name" value="ATP-binding cassette subfamily C member 4"/>
    <property type="match status" value="1"/>
</dbReference>
<evidence type="ECO:0000256" key="32">
    <source>
        <dbReference type="ARBA" id="ARBA00052647"/>
    </source>
</evidence>
<dbReference type="PANTHER" id="PTHR24223:SF357">
    <property type="entry name" value="ATP-BINDING CASSETTE SUB-FAMILY C MEMBER 4"/>
    <property type="match status" value="1"/>
</dbReference>
<evidence type="ECO:0000256" key="11">
    <source>
        <dbReference type="ARBA" id="ARBA00022989"/>
    </source>
</evidence>
<dbReference type="SMART" id="SM00382">
    <property type="entry name" value="AAA"/>
    <property type="match status" value="2"/>
</dbReference>
<feature type="transmembrane region" description="Helical" evidence="37">
    <location>
        <begin position="771"/>
        <end position="795"/>
    </location>
</feature>
<evidence type="ECO:0000313" key="41">
    <source>
        <dbReference type="Proteomes" id="UP000319801"/>
    </source>
</evidence>
<keyword evidence="8" id="KW-0547">Nucleotide-binding</keyword>
<evidence type="ECO:0000259" key="38">
    <source>
        <dbReference type="PROSITE" id="PS50893"/>
    </source>
</evidence>
<evidence type="ECO:0000256" key="29">
    <source>
        <dbReference type="ARBA" id="ARBA00051624"/>
    </source>
</evidence>
<evidence type="ECO:0000256" key="17">
    <source>
        <dbReference type="ARBA" id="ARBA00047523"/>
    </source>
</evidence>
<comment type="catalytic activity">
    <reaction evidence="31">
        <text>glycocholate(in) + glutathione(in) + ATP + H2O = glycocholate(out) + glutathione(out) + ADP + phosphate + H(+)</text>
        <dbReference type="Rhea" id="RHEA:66400"/>
        <dbReference type="ChEBI" id="CHEBI:15377"/>
        <dbReference type="ChEBI" id="CHEBI:15378"/>
        <dbReference type="ChEBI" id="CHEBI:29746"/>
        <dbReference type="ChEBI" id="CHEBI:30616"/>
        <dbReference type="ChEBI" id="CHEBI:43474"/>
        <dbReference type="ChEBI" id="CHEBI:57925"/>
        <dbReference type="ChEBI" id="CHEBI:456216"/>
    </reaction>
    <physiologicalReaction direction="left-to-right" evidence="31">
        <dbReference type="Rhea" id="RHEA:66401"/>
    </physiologicalReaction>
</comment>
<dbReference type="EC" id="7.6.2.2" evidence="4"/>
<evidence type="ECO:0000256" key="31">
    <source>
        <dbReference type="ARBA" id="ARBA00052534"/>
    </source>
</evidence>
<comment type="catalytic activity">
    <reaction evidence="29">
        <text>glycochenodeoxycholate(in) + glutathione(in) + ATP + H2O = glycochenodeoxycholate(out) + glutathione(out) + ADP + phosphate + H(+)</text>
        <dbReference type="Rhea" id="RHEA:66408"/>
        <dbReference type="ChEBI" id="CHEBI:15377"/>
        <dbReference type="ChEBI" id="CHEBI:15378"/>
        <dbReference type="ChEBI" id="CHEBI:30616"/>
        <dbReference type="ChEBI" id="CHEBI:36252"/>
        <dbReference type="ChEBI" id="CHEBI:43474"/>
        <dbReference type="ChEBI" id="CHEBI:57925"/>
        <dbReference type="ChEBI" id="CHEBI:456216"/>
    </reaction>
    <physiologicalReaction direction="left-to-right" evidence="29">
        <dbReference type="Rhea" id="RHEA:66409"/>
    </physiologicalReaction>
</comment>
<feature type="domain" description="ABC transmembrane type-1" evidence="39">
    <location>
        <begin position="132"/>
        <end position="326"/>
    </location>
</feature>
<dbReference type="CDD" id="cd03244">
    <property type="entry name" value="ABCC_MRP_domain2"/>
    <property type="match status" value="1"/>
</dbReference>
<comment type="catalytic activity">
    <reaction evidence="32">
        <text>glycodeoxycholate(in) + glutathione(in) + ATP + H2O = glycodeoxycholate(out) + glutathione(out) + ADP + phosphate + H(+)</text>
        <dbReference type="Rhea" id="RHEA:66380"/>
        <dbReference type="ChEBI" id="CHEBI:15377"/>
        <dbReference type="ChEBI" id="CHEBI:15378"/>
        <dbReference type="ChEBI" id="CHEBI:30616"/>
        <dbReference type="ChEBI" id="CHEBI:43474"/>
        <dbReference type="ChEBI" id="CHEBI:57925"/>
        <dbReference type="ChEBI" id="CHEBI:82982"/>
        <dbReference type="ChEBI" id="CHEBI:456216"/>
    </reaction>
    <physiologicalReaction direction="left-to-right" evidence="32">
        <dbReference type="Rhea" id="RHEA:66381"/>
    </physiologicalReaction>
</comment>
<evidence type="ECO:0000256" key="34">
    <source>
        <dbReference type="ARBA" id="ARBA00062847"/>
    </source>
</evidence>
<evidence type="ECO:0000256" key="26">
    <source>
        <dbReference type="ARBA" id="ARBA00051287"/>
    </source>
</evidence>
<evidence type="ECO:0000256" key="36">
    <source>
        <dbReference type="SAM" id="MobiDB-lite"/>
    </source>
</evidence>
<dbReference type="SUPFAM" id="SSF90123">
    <property type="entry name" value="ABC transporter transmembrane region"/>
    <property type="match status" value="2"/>
</dbReference>
<name>A0A556TT69_BAGYA</name>
<comment type="caution">
    <text evidence="40">The sequence shown here is derived from an EMBL/GenBank/DDBJ whole genome shotgun (WGS) entry which is preliminary data.</text>
</comment>
<dbReference type="InterPro" id="IPR003439">
    <property type="entry name" value="ABC_transporter-like_ATP-bd"/>
</dbReference>
<comment type="catalytic activity">
    <reaction evidence="28">
        <text>3',5'-cyclic AMP(in) + ATP + H2O = 3',5'-cyclic AMP(out) + ADP + phosphate + H(+)</text>
        <dbReference type="Rhea" id="RHEA:66184"/>
        <dbReference type="ChEBI" id="CHEBI:15377"/>
        <dbReference type="ChEBI" id="CHEBI:15378"/>
        <dbReference type="ChEBI" id="CHEBI:30616"/>
        <dbReference type="ChEBI" id="CHEBI:43474"/>
        <dbReference type="ChEBI" id="CHEBI:58165"/>
        <dbReference type="ChEBI" id="CHEBI:456216"/>
    </reaction>
    <physiologicalReaction direction="left-to-right" evidence="28">
        <dbReference type="Rhea" id="RHEA:66185"/>
    </physiologicalReaction>
</comment>
<evidence type="ECO:0000256" key="33">
    <source>
        <dbReference type="ARBA" id="ARBA00052963"/>
    </source>
</evidence>
<dbReference type="FunFam" id="1.20.1560.10:FF:000014">
    <property type="entry name" value="Multidrug resistance-associated protein member 4"/>
    <property type="match status" value="1"/>
</dbReference>
<keyword evidence="10" id="KW-1278">Translocase</keyword>
<keyword evidence="12" id="KW-0445">Lipid transport</keyword>
<dbReference type="Pfam" id="PF00664">
    <property type="entry name" value="ABC_membrane"/>
    <property type="match status" value="2"/>
</dbReference>
<evidence type="ECO:0000256" key="2">
    <source>
        <dbReference type="ARBA" id="ARBA00004424"/>
    </source>
</evidence>
<feature type="compositionally biased region" description="Polar residues" evidence="36">
    <location>
        <begin position="636"/>
        <end position="663"/>
    </location>
</feature>
<dbReference type="Gene3D" id="1.20.1560.10">
    <property type="entry name" value="ABC transporter type 1, transmembrane domain"/>
    <property type="match status" value="3"/>
</dbReference>
<feature type="transmembrane region" description="Helical" evidence="37">
    <location>
        <begin position="341"/>
        <end position="364"/>
    </location>
</feature>
<dbReference type="GO" id="GO:0015431">
    <property type="term" value="F:ABC-type glutathione S-conjugate transporter activity"/>
    <property type="evidence" value="ECO:0007669"/>
    <property type="project" value="UniProtKB-EC"/>
</dbReference>
<comment type="catalytic activity">
    <reaction evidence="15">
        <text>ATP + H2O + xenobioticSide 1 = ADP + phosphate + xenobioticSide 2.</text>
        <dbReference type="EC" id="7.6.2.2"/>
    </reaction>
</comment>
<gene>
    <name evidence="40" type="ORF">Baya_4657</name>
</gene>
<dbReference type="GO" id="GO:0008559">
    <property type="term" value="F:ABC-type xenobiotic transporter activity"/>
    <property type="evidence" value="ECO:0007669"/>
    <property type="project" value="UniProtKB-EC"/>
</dbReference>
<evidence type="ECO:0000259" key="39">
    <source>
        <dbReference type="PROSITE" id="PS50929"/>
    </source>
</evidence>
<feature type="transmembrane region" description="Helical" evidence="37">
    <location>
        <begin position="172"/>
        <end position="195"/>
    </location>
</feature>
<evidence type="ECO:0000256" key="20">
    <source>
        <dbReference type="ARBA" id="ARBA00048665"/>
    </source>
</evidence>
<dbReference type="EMBL" id="VCAZ01000017">
    <property type="protein sequence ID" value="TSK62529.1"/>
    <property type="molecule type" value="Genomic_DNA"/>
</dbReference>
<dbReference type="FunFam" id="3.40.50.300:FF:000163">
    <property type="entry name" value="Multidrug resistance-associated protein member 4"/>
    <property type="match status" value="1"/>
</dbReference>
<comment type="catalytic activity">
    <reaction evidence="16">
        <text>dehydroepiandrosterone 3-sulfate(in) + ATP + H2O = dehydroepiandrosterone 3-sulfate(out) + ADP + phosphate + H(+)</text>
        <dbReference type="Rhea" id="RHEA:61364"/>
        <dbReference type="ChEBI" id="CHEBI:15377"/>
        <dbReference type="ChEBI" id="CHEBI:15378"/>
        <dbReference type="ChEBI" id="CHEBI:30616"/>
        <dbReference type="ChEBI" id="CHEBI:43474"/>
        <dbReference type="ChEBI" id="CHEBI:57905"/>
        <dbReference type="ChEBI" id="CHEBI:456216"/>
    </reaction>
    <physiologicalReaction direction="left-to-right" evidence="16">
        <dbReference type="Rhea" id="RHEA:61365"/>
    </physiologicalReaction>
</comment>
<evidence type="ECO:0000256" key="7">
    <source>
        <dbReference type="ARBA" id="ARBA00022692"/>
    </source>
</evidence>
<dbReference type="PROSITE" id="PS00211">
    <property type="entry name" value="ABC_TRANSPORTER_1"/>
    <property type="match status" value="2"/>
</dbReference>
<dbReference type="InterPro" id="IPR003593">
    <property type="entry name" value="AAA+_ATPase"/>
</dbReference>
<feature type="domain" description="ABC transporter" evidence="38">
    <location>
        <begin position="434"/>
        <end position="628"/>
    </location>
</feature>
<evidence type="ECO:0000256" key="9">
    <source>
        <dbReference type="ARBA" id="ARBA00022840"/>
    </source>
</evidence>
<dbReference type="InterPro" id="IPR036640">
    <property type="entry name" value="ABC1_TM_sf"/>
</dbReference>
<comment type="catalytic activity">
    <reaction evidence="26">
        <text>prostaglandin E2(in) + ATP + H2O = prostaglandin E2(out) + ADP + phosphate + H(+)</text>
        <dbReference type="Rhea" id="RHEA:66388"/>
        <dbReference type="ChEBI" id="CHEBI:15377"/>
        <dbReference type="ChEBI" id="CHEBI:15378"/>
        <dbReference type="ChEBI" id="CHEBI:30616"/>
        <dbReference type="ChEBI" id="CHEBI:43474"/>
        <dbReference type="ChEBI" id="CHEBI:456216"/>
        <dbReference type="ChEBI" id="CHEBI:606564"/>
    </reaction>
    <physiologicalReaction direction="left-to-right" evidence="26">
        <dbReference type="Rhea" id="RHEA:66389"/>
    </physiologicalReaction>
</comment>
<feature type="transmembrane region" description="Helical" evidence="37">
    <location>
        <begin position="694"/>
        <end position="717"/>
    </location>
</feature>
<dbReference type="GO" id="GO:0005524">
    <property type="term" value="F:ATP binding"/>
    <property type="evidence" value="ECO:0007669"/>
    <property type="project" value="UniProtKB-KW"/>
</dbReference>
<comment type="catalytic activity">
    <reaction evidence="30">
        <text>taurocholate(in) + glutathione(in) + ATP + H2O = taurocholate(out) + glutathione(out) + ADP + phosphate + H(+)</text>
        <dbReference type="Rhea" id="RHEA:66404"/>
        <dbReference type="ChEBI" id="CHEBI:15377"/>
        <dbReference type="ChEBI" id="CHEBI:15378"/>
        <dbReference type="ChEBI" id="CHEBI:30616"/>
        <dbReference type="ChEBI" id="CHEBI:36257"/>
        <dbReference type="ChEBI" id="CHEBI:43474"/>
        <dbReference type="ChEBI" id="CHEBI:57925"/>
        <dbReference type="ChEBI" id="CHEBI:456216"/>
    </reaction>
    <physiologicalReaction direction="left-to-right" evidence="30">
        <dbReference type="Rhea" id="RHEA:66405"/>
    </physiologicalReaction>
</comment>
<feature type="transmembrane region" description="Helical" evidence="37">
    <location>
        <begin position="919"/>
        <end position="941"/>
    </location>
</feature>
<dbReference type="Gene3D" id="3.40.50.300">
    <property type="entry name" value="P-loop containing nucleotide triphosphate hydrolases"/>
    <property type="match status" value="3"/>
</dbReference>
<evidence type="ECO:0000256" key="25">
    <source>
        <dbReference type="ARBA" id="ARBA00051151"/>
    </source>
</evidence>
<evidence type="ECO:0000256" key="28">
    <source>
        <dbReference type="ARBA" id="ARBA00051604"/>
    </source>
</evidence>
<comment type="subcellular location">
    <subcellularLocation>
        <location evidence="2">Apical cell membrane</location>
        <topology evidence="2">Multi-pass membrane protein</topology>
    </subcellularLocation>
    <subcellularLocation>
        <location evidence="3">Basolateral cell membrane</location>
        <topology evidence="3">Multi-pass membrane protein</topology>
    </subcellularLocation>
</comment>